<gene>
    <name evidence="1" type="ORF">A2912_03015</name>
</gene>
<dbReference type="Proteomes" id="UP000178122">
    <property type="component" value="Unassembled WGS sequence"/>
</dbReference>
<name>A0A1G1YU92_9BACT</name>
<accession>A0A1G1YU92</accession>
<dbReference type="EMBL" id="MHIN01000003">
    <property type="protein sequence ID" value="OGY55931.1"/>
    <property type="molecule type" value="Genomic_DNA"/>
</dbReference>
<evidence type="ECO:0000313" key="2">
    <source>
        <dbReference type="Proteomes" id="UP000178122"/>
    </source>
</evidence>
<sequence length="219" mass="24015">MGRISVDQSHQVMSTLATNTDWDQIDFEKSGLQDRIVCNAKEAGRQFTAFLKNGARMIMTVLSVFKTIKVGTGPKDTDGFRSALKDAGCKISNWSNDILGKPGFRVAVQPADIDLVVLTTTQLTGKSDGGTTAEVFAGAVRLGLEECAPDDGPQLRLQYLDQPLGECLRMGMEPITDSGGLLGVFRVGHDDDGFWLDANYANSDDLWHGDNLWVFRRRK</sequence>
<comment type="caution">
    <text evidence="1">The sequence shown here is derived from an EMBL/GenBank/DDBJ whole genome shotgun (WGS) entry which is preliminary data.</text>
</comment>
<evidence type="ECO:0000313" key="1">
    <source>
        <dbReference type="EMBL" id="OGY55931.1"/>
    </source>
</evidence>
<reference evidence="1 2" key="1">
    <citation type="journal article" date="2016" name="Nat. Commun.">
        <title>Thousands of microbial genomes shed light on interconnected biogeochemical processes in an aquifer system.</title>
        <authorList>
            <person name="Anantharaman K."/>
            <person name="Brown C.T."/>
            <person name="Hug L.A."/>
            <person name="Sharon I."/>
            <person name="Castelle C.J."/>
            <person name="Probst A.J."/>
            <person name="Thomas B.C."/>
            <person name="Singh A."/>
            <person name="Wilkins M.J."/>
            <person name="Karaoz U."/>
            <person name="Brodie E.L."/>
            <person name="Williams K.H."/>
            <person name="Hubbard S.S."/>
            <person name="Banfield J.F."/>
        </authorList>
    </citation>
    <scope>NUCLEOTIDE SEQUENCE [LARGE SCALE GENOMIC DNA]</scope>
</reference>
<organism evidence="1 2">
    <name type="scientific">Candidatus Buchananbacteria bacterium RIFCSPLOWO2_01_FULL_40_23b</name>
    <dbReference type="NCBI Taxonomy" id="1797544"/>
    <lineage>
        <taxon>Bacteria</taxon>
        <taxon>Candidatus Buchananiibacteriota</taxon>
    </lineage>
</organism>
<dbReference type="AlphaFoldDB" id="A0A1G1YU92"/>
<proteinExistence type="predicted"/>
<protein>
    <submittedName>
        <fullName evidence="1">Uncharacterized protein</fullName>
    </submittedName>
</protein>